<evidence type="ECO:0000313" key="1">
    <source>
        <dbReference type="EMBL" id="GIC72525.1"/>
    </source>
</evidence>
<dbReference type="InterPro" id="IPR056096">
    <property type="entry name" value="DUF7679"/>
</dbReference>
<dbReference type="Proteomes" id="UP000653631">
    <property type="component" value="Unassembled WGS sequence"/>
</dbReference>
<protein>
    <recommendedName>
        <fullName evidence="3">Transposase</fullName>
    </recommendedName>
</protein>
<dbReference type="AlphaFoldDB" id="A0ABD0APT8"/>
<proteinExistence type="predicted"/>
<accession>A0ABD0APT8</accession>
<dbReference type="Pfam" id="PF24727">
    <property type="entry name" value="DUF7679"/>
    <property type="match status" value="1"/>
</dbReference>
<gene>
    <name evidence="1" type="ORF">LF01B1_15400</name>
</gene>
<dbReference type="RefSeq" id="WP_239065472.1">
    <property type="nucleotide sequence ID" value="NZ_BOLH01000017.1"/>
</dbReference>
<dbReference type="EMBL" id="BOLH01000017">
    <property type="protein sequence ID" value="GIC72525.1"/>
    <property type="molecule type" value="Genomic_DNA"/>
</dbReference>
<name>A0ABD0APT8_LIMFE</name>
<organism evidence="1 2">
    <name type="scientific">Limosilactobacillus fermentum</name>
    <name type="common">Lactobacillus fermentum</name>
    <dbReference type="NCBI Taxonomy" id="1613"/>
    <lineage>
        <taxon>Bacteria</taxon>
        <taxon>Bacillati</taxon>
        <taxon>Bacillota</taxon>
        <taxon>Bacilli</taxon>
        <taxon>Lactobacillales</taxon>
        <taxon>Lactobacillaceae</taxon>
        <taxon>Limosilactobacillus</taxon>
    </lineage>
</organism>
<evidence type="ECO:0000313" key="2">
    <source>
        <dbReference type="Proteomes" id="UP000653631"/>
    </source>
</evidence>
<evidence type="ECO:0008006" key="3">
    <source>
        <dbReference type="Google" id="ProtNLM"/>
    </source>
</evidence>
<comment type="caution">
    <text evidence="1">The sequence shown here is derived from an EMBL/GenBank/DDBJ whole genome shotgun (WGS) entry which is preliminary data.</text>
</comment>
<reference evidence="1 2" key="1">
    <citation type="submission" date="2021-01" db="EMBL/GenBank/DDBJ databases">
        <title>Development of a method for detection of lactic acid bacteria that cause putrefactive shochu mash.</title>
        <authorList>
            <person name="Takashita H."/>
            <person name="Fujihara E."/>
            <person name="Takayama K."/>
            <person name="Yamamoto H."/>
            <person name="Mizutani M."/>
            <person name="Kajiwara Y."/>
        </authorList>
    </citation>
    <scope>NUCLEOTIDE SEQUENCE [LARGE SCALE GENOMIC DNA]</scope>
    <source>
        <strain evidence="1 2">01-B1</strain>
    </source>
</reference>
<sequence length="66" mass="7737">MAEMWQKQDVSVDATFLHHDHPQLSQYQIRADVDYWLNHRRHPLITLITKWPASASPGQKREVGNS</sequence>